<evidence type="ECO:0000256" key="9">
    <source>
        <dbReference type="RuleBase" id="RU003357"/>
    </source>
</evidence>
<organism evidence="13 14">
    <name type="scientific">Sphingomonas suaedae</name>
    <dbReference type="NCBI Taxonomy" id="2599297"/>
    <lineage>
        <taxon>Bacteria</taxon>
        <taxon>Pseudomonadati</taxon>
        <taxon>Pseudomonadota</taxon>
        <taxon>Alphaproteobacteria</taxon>
        <taxon>Sphingomonadales</taxon>
        <taxon>Sphingomonadaceae</taxon>
        <taxon>Sphingomonas</taxon>
    </lineage>
</organism>
<dbReference type="EMBL" id="CP042239">
    <property type="protein sequence ID" value="QDX28068.1"/>
    <property type="molecule type" value="Genomic_DNA"/>
</dbReference>
<protein>
    <submittedName>
        <fullName evidence="13">TonB-dependent receptor</fullName>
    </submittedName>
</protein>
<evidence type="ECO:0000256" key="3">
    <source>
        <dbReference type="ARBA" id="ARBA00022452"/>
    </source>
</evidence>
<dbReference type="GO" id="GO:0009279">
    <property type="term" value="C:cell outer membrane"/>
    <property type="evidence" value="ECO:0007669"/>
    <property type="project" value="UniProtKB-SubCell"/>
</dbReference>
<keyword evidence="4 8" id="KW-0812">Transmembrane</keyword>
<evidence type="ECO:0000256" key="8">
    <source>
        <dbReference type="PROSITE-ProRule" id="PRU01360"/>
    </source>
</evidence>
<evidence type="ECO:0000256" key="10">
    <source>
        <dbReference type="SAM" id="MobiDB-lite"/>
    </source>
</evidence>
<dbReference type="AlphaFoldDB" id="A0A518RKU2"/>
<dbReference type="Pfam" id="PF00593">
    <property type="entry name" value="TonB_dep_Rec_b-barrel"/>
    <property type="match status" value="1"/>
</dbReference>
<evidence type="ECO:0000256" key="7">
    <source>
        <dbReference type="ARBA" id="ARBA00023237"/>
    </source>
</evidence>
<keyword evidence="5 9" id="KW-0798">TonB box</keyword>
<feature type="domain" description="TonB-dependent receptor plug" evidence="12">
    <location>
        <begin position="45"/>
        <end position="149"/>
    </location>
</feature>
<keyword evidence="6 8" id="KW-0472">Membrane</keyword>
<dbReference type="InterPro" id="IPR000531">
    <property type="entry name" value="Beta-barrel_TonB"/>
</dbReference>
<evidence type="ECO:0000256" key="5">
    <source>
        <dbReference type="ARBA" id="ARBA00023077"/>
    </source>
</evidence>
<evidence type="ECO:0000259" key="11">
    <source>
        <dbReference type="Pfam" id="PF00593"/>
    </source>
</evidence>
<dbReference type="InterPro" id="IPR012910">
    <property type="entry name" value="Plug_dom"/>
</dbReference>
<comment type="subcellular location">
    <subcellularLocation>
        <location evidence="1 8">Cell outer membrane</location>
        <topology evidence="1 8">Multi-pass membrane protein</topology>
    </subcellularLocation>
</comment>
<keyword evidence="3 8" id="KW-1134">Transmembrane beta strand</keyword>
<evidence type="ECO:0000256" key="4">
    <source>
        <dbReference type="ARBA" id="ARBA00022692"/>
    </source>
</evidence>
<feature type="region of interest" description="Disordered" evidence="10">
    <location>
        <begin position="1"/>
        <end position="32"/>
    </location>
</feature>
<keyword evidence="13" id="KW-0675">Receptor</keyword>
<dbReference type="InterPro" id="IPR036942">
    <property type="entry name" value="Beta-barrel_TonB_sf"/>
</dbReference>
<accession>A0A518RKU2</accession>
<sequence length="754" mass="82284">MPLDAWAQDTATDGKDGVQVSRESRAQPSSETIVITGQSLSSSDKATPLPVTVLSGDALVHRRRGTLGETLEGLPGVHMDNFGAGAARPVIRGQTLPRIEILSDGANVFDAASVSPDHAVVTDPLLLDAIEVQRGPAAIRYGGNAVNGAVNLIDGKVPKALPKGGVTGAAEVRYGTADQEMTTAGRVTAALGPIALHAEASYSDRENYGVPASFGTDRLKDSFAESSSYAFGASWVTDKGYIGAAYTRQDAEYGLPGHSHANGVCHLHGYPFPAPGRIDLHCIGHGNYQNPLDNPDSDTALIDLRSERVDLRGDFVDLLPGFSDIRIRGSYTDYQHDEVDGPILYSRYTNKVWDGRIELTHKSVFGFTGTLGVQYTDGTFSGLNLIDLHVPPTASFGFAGTQKYLTENIGIFLSERRSIGPIDIEIAARKDWRTIKTPIPGAFYINLEEEYWGYYIDNYGADWRQVVEQMRRDSFIAGNPDRKHNPFSISFGAIWNVTSGYSLALSLAQTERAPNVRELFADGSSLATNSYEVGLLATGFVQNYLPDDLFNYDDDVMERARAINLTFRKAGGPLEFEIGAFYQAVDNYIFAHLLETEFTTGQRHDFLLYTTADAEFYGADGQVSFQLDPASKVTVFGDYVATNLTDDDDNLPRIPPGRLGARYAYAAGALSADLEYYRTFGQNKVARYETPTDGYNMVNATIGYTIDMGRGADVEIYARGTNLTNELAFVHTSFVKDQSPLRGRSIVFGVRTQF</sequence>
<dbReference type="PANTHER" id="PTHR30069:SF40">
    <property type="entry name" value="TONB-DEPENDENT RECEPTOR NMB0964-RELATED"/>
    <property type="match status" value="1"/>
</dbReference>
<comment type="similarity">
    <text evidence="8 9">Belongs to the TonB-dependent receptor family.</text>
</comment>
<proteinExistence type="inferred from homology"/>
<evidence type="ECO:0000256" key="1">
    <source>
        <dbReference type="ARBA" id="ARBA00004571"/>
    </source>
</evidence>
<keyword evidence="14" id="KW-1185">Reference proteome</keyword>
<dbReference type="GO" id="GO:0044718">
    <property type="term" value="P:siderophore transmembrane transport"/>
    <property type="evidence" value="ECO:0007669"/>
    <property type="project" value="TreeGrafter"/>
</dbReference>
<dbReference type="Gene3D" id="2.40.170.20">
    <property type="entry name" value="TonB-dependent receptor, beta-barrel domain"/>
    <property type="match status" value="1"/>
</dbReference>
<dbReference type="InterPro" id="IPR039426">
    <property type="entry name" value="TonB-dep_rcpt-like"/>
</dbReference>
<feature type="domain" description="TonB-dependent receptor-like beta-barrel" evidence="11">
    <location>
        <begin position="288"/>
        <end position="723"/>
    </location>
</feature>
<dbReference type="GO" id="GO:0015344">
    <property type="term" value="F:siderophore uptake transmembrane transporter activity"/>
    <property type="evidence" value="ECO:0007669"/>
    <property type="project" value="TreeGrafter"/>
</dbReference>
<dbReference type="Pfam" id="PF07715">
    <property type="entry name" value="Plug"/>
    <property type="match status" value="1"/>
</dbReference>
<dbReference type="InterPro" id="IPR037066">
    <property type="entry name" value="Plug_dom_sf"/>
</dbReference>
<evidence type="ECO:0000313" key="14">
    <source>
        <dbReference type="Proteomes" id="UP000318055"/>
    </source>
</evidence>
<dbReference type="OrthoDB" id="9795928at2"/>
<evidence type="ECO:0000259" key="12">
    <source>
        <dbReference type="Pfam" id="PF07715"/>
    </source>
</evidence>
<dbReference type="PANTHER" id="PTHR30069">
    <property type="entry name" value="TONB-DEPENDENT OUTER MEMBRANE RECEPTOR"/>
    <property type="match status" value="1"/>
</dbReference>
<keyword evidence="7 8" id="KW-0998">Cell outer membrane</keyword>
<evidence type="ECO:0000256" key="6">
    <source>
        <dbReference type="ARBA" id="ARBA00023136"/>
    </source>
</evidence>
<reference evidence="13 14" key="1">
    <citation type="submission" date="2019-07" db="EMBL/GenBank/DDBJ databases">
        <title>Sphingomonas alkalisoli sp. nov., isolated from rhizosphere soil of Suaedae salsa.</title>
        <authorList>
            <person name="Zhang H."/>
            <person name="Xu L."/>
            <person name="Zhang J.-X."/>
            <person name="Sun J.-Q."/>
        </authorList>
    </citation>
    <scope>NUCLEOTIDE SEQUENCE [LARGE SCALE GENOMIC DNA]</scope>
    <source>
        <strain evidence="13 14">XS-10</strain>
    </source>
</reference>
<evidence type="ECO:0000256" key="2">
    <source>
        <dbReference type="ARBA" id="ARBA00022448"/>
    </source>
</evidence>
<gene>
    <name evidence="13" type="ORF">FPZ54_02665</name>
</gene>
<evidence type="ECO:0000313" key="13">
    <source>
        <dbReference type="EMBL" id="QDX28068.1"/>
    </source>
</evidence>
<dbReference type="PROSITE" id="PS52016">
    <property type="entry name" value="TONB_DEPENDENT_REC_3"/>
    <property type="match status" value="1"/>
</dbReference>
<dbReference type="Gene3D" id="2.170.130.10">
    <property type="entry name" value="TonB-dependent receptor, plug domain"/>
    <property type="match status" value="1"/>
</dbReference>
<dbReference type="KEGG" id="ssua:FPZ54_02665"/>
<name>A0A518RKU2_9SPHN</name>
<dbReference type="Proteomes" id="UP000318055">
    <property type="component" value="Chromosome"/>
</dbReference>
<keyword evidence="2 8" id="KW-0813">Transport</keyword>
<dbReference type="SUPFAM" id="SSF56935">
    <property type="entry name" value="Porins"/>
    <property type="match status" value="1"/>
</dbReference>